<evidence type="ECO:0000313" key="1">
    <source>
        <dbReference type="EMBL" id="KAL3661425.1"/>
    </source>
</evidence>
<name>A0ABD3F3M0_9STRA</name>
<gene>
    <name evidence="1" type="ORF">V7S43_013628</name>
</gene>
<accession>A0ABD3F3M0</accession>
<evidence type="ECO:0000313" key="2">
    <source>
        <dbReference type="Proteomes" id="UP001632037"/>
    </source>
</evidence>
<dbReference type="Proteomes" id="UP001632037">
    <property type="component" value="Unassembled WGS sequence"/>
</dbReference>
<proteinExistence type="predicted"/>
<sequence>MVHLQCLLSTGQTFRVVAIEVSLDERIGSLQDRFSEELAAMQSRTAPDAVLKLYAVQHQRLTYRQDPTTELEVLFLDAVAISGDDATSSALLRNAMQLVPWALVSWYFHERQFTFPDAIDVVVVREEDESSSEM</sequence>
<organism evidence="1 2">
    <name type="scientific">Phytophthora oleae</name>
    <dbReference type="NCBI Taxonomy" id="2107226"/>
    <lineage>
        <taxon>Eukaryota</taxon>
        <taxon>Sar</taxon>
        <taxon>Stramenopiles</taxon>
        <taxon>Oomycota</taxon>
        <taxon>Peronosporomycetes</taxon>
        <taxon>Peronosporales</taxon>
        <taxon>Peronosporaceae</taxon>
        <taxon>Phytophthora</taxon>
    </lineage>
</organism>
<protein>
    <submittedName>
        <fullName evidence="1">Uncharacterized protein</fullName>
    </submittedName>
</protein>
<dbReference type="EMBL" id="JBIMZQ010000036">
    <property type="protein sequence ID" value="KAL3661425.1"/>
    <property type="molecule type" value="Genomic_DNA"/>
</dbReference>
<dbReference type="AlphaFoldDB" id="A0ABD3F3M0"/>
<reference evidence="1 2" key="1">
    <citation type="submission" date="2024-09" db="EMBL/GenBank/DDBJ databases">
        <title>Genome sequencing and assembly of Phytophthora oleae, isolate VK10A, causative agent of rot of olive drupes.</title>
        <authorList>
            <person name="Conti Taguali S."/>
            <person name="Riolo M."/>
            <person name="La Spada F."/>
            <person name="Cacciola S.O."/>
            <person name="Dionisio G."/>
        </authorList>
    </citation>
    <scope>NUCLEOTIDE SEQUENCE [LARGE SCALE GENOMIC DNA]</scope>
    <source>
        <strain evidence="1 2">VK10A</strain>
    </source>
</reference>
<keyword evidence="2" id="KW-1185">Reference proteome</keyword>
<comment type="caution">
    <text evidence="1">The sequence shown here is derived from an EMBL/GenBank/DDBJ whole genome shotgun (WGS) entry which is preliminary data.</text>
</comment>